<keyword evidence="2" id="KW-1185">Reference proteome</keyword>
<dbReference type="InterPro" id="IPR012337">
    <property type="entry name" value="RNaseH-like_sf"/>
</dbReference>
<proteinExistence type="predicted"/>
<protein>
    <recommendedName>
        <fullName evidence="3">Exonuclease domain-containing protein</fullName>
    </recommendedName>
</protein>
<dbReference type="InterPro" id="IPR036397">
    <property type="entry name" value="RNaseH_sf"/>
</dbReference>
<dbReference type="Proteomes" id="UP001176468">
    <property type="component" value="Unassembled WGS sequence"/>
</dbReference>
<dbReference type="RefSeq" id="WP_304559442.1">
    <property type="nucleotide sequence ID" value="NZ_JAUQSZ010000001.1"/>
</dbReference>
<dbReference type="EMBL" id="JAUQSZ010000001">
    <property type="protein sequence ID" value="MDO7841047.1"/>
    <property type="molecule type" value="Genomic_DNA"/>
</dbReference>
<comment type="caution">
    <text evidence="1">The sequence shown here is derived from an EMBL/GenBank/DDBJ whole genome shotgun (WGS) entry which is preliminary data.</text>
</comment>
<evidence type="ECO:0008006" key="3">
    <source>
        <dbReference type="Google" id="ProtNLM"/>
    </source>
</evidence>
<reference evidence="1" key="1">
    <citation type="submission" date="2023-07" db="EMBL/GenBank/DDBJ databases">
        <authorList>
            <person name="Kim M.K."/>
        </authorList>
    </citation>
    <scope>NUCLEOTIDE SEQUENCE</scope>
    <source>
        <strain evidence="1">CA1-15</strain>
    </source>
</reference>
<organism evidence="1 2">
    <name type="scientific">Sphingomonas immobilis</name>
    <dbReference type="NCBI Taxonomy" id="3063997"/>
    <lineage>
        <taxon>Bacteria</taxon>
        <taxon>Pseudomonadati</taxon>
        <taxon>Pseudomonadota</taxon>
        <taxon>Alphaproteobacteria</taxon>
        <taxon>Sphingomonadales</taxon>
        <taxon>Sphingomonadaceae</taxon>
        <taxon>Sphingomonas</taxon>
    </lineage>
</organism>
<dbReference type="Gene3D" id="3.30.420.10">
    <property type="entry name" value="Ribonuclease H-like superfamily/Ribonuclease H"/>
    <property type="match status" value="1"/>
</dbReference>
<accession>A0ABT8ZU00</accession>
<sequence length="181" mass="19939">MASSVPARQTPRGSAPRIAIIDFEASCLPEYGESFPIEVALAKLDGSTRSWLIRMAPEWQDWDWSDEAEALHGISRDMLAEYGQPAEQVLRELAAEAAGVDVYADCDLDAYWLETLAQACRAPVPFAIRYLGELLAAQKVSRADVVAALDRAKQLLPEEHVARDDASRLALTLRLLSRKSA</sequence>
<gene>
    <name evidence="1" type="ORF">Q5H94_01800</name>
</gene>
<evidence type="ECO:0000313" key="2">
    <source>
        <dbReference type="Proteomes" id="UP001176468"/>
    </source>
</evidence>
<dbReference type="SUPFAM" id="SSF53098">
    <property type="entry name" value="Ribonuclease H-like"/>
    <property type="match status" value="1"/>
</dbReference>
<name>A0ABT8ZU00_9SPHN</name>
<evidence type="ECO:0000313" key="1">
    <source>
        <dbReference type="EMBL" id="MDO7841047.1"/>
    </source>
</evidence>